<dbReference type="Gene3D" id="1.20.120.530">
    <property type="entry name" value="GntR ligand-binding domain-like"/>
    <property type="match status" value="1"/>
</dbReference>
<evidence type="ECO:0000313" key="5">
    <source>
        <dbReference type="EMBL" id="MDT0467951.1"/>
    </source>
</evidence>
<name>A0ABU2U407_9ACTN</name>
<accession>A0ABU2U407</accession>
<dbReference type="Pfam" id="PF07729">
    <property type="entry name" value="FCD"/>
    <property type="match status" value="1"/>
</dbReference>
<evidence type="ECO:0000259" key="4">
    <source>
        <dbReference type="PROSITE" id="PS50949"/>
    </source>
</evidence>
<dbReference type="PRINTS" id="PR00035">
    <property type="entry name" value="HTHGNTR"/>
</dbReference>
<dbReference type="InterPro" id="IPR008920">
    <property type="entry name" value="TF_FadR/GntR_C"/>
</dbReference>
<evidence type="ECO:0000256" key="3">
    <source>
        <dbReference type="ARBA" id="ARBA00023163"/>
    </source>
</evidence>
<feature type="domain" description="HTH gntR-type" evidence="4">
    <location>
        <begin position="5"/>
        <end position="72"/>
    </location>
</feature>
<dbReference type="SUPFAM" id="SSF46785">
    <property type="entry name" value="Winged helix' DNA-binding domain"/>
    <property type="match status" value="1"/>
</dbReference>
<keyword evidence="6" id="KW-1185">Reference proteome</keyword>
<dbReference type="Proteomes" id="UP001183809">
    <property type="component" value="Unassembled WGS sequence"/>
</dbReference>
<dbReference type="Pfam" id="PF00392">
    <property type="entry name" value="GntR"/>
    <property type="match status" value="1"/>
</dbReference>
<dbReference type="Gene3D" id="1.10.10.10">
    <property type="entry name" value="Winged helix-like DNA-binding domain superfamily/Winged helix DNA-binding domain"/>
    <property type="match status" value="1"/>
</dbReference>
<sequence length="227" mass="24525">MSSQPKAADRAYVRIRDKLLDGEYTSGHLLSEGTVATDLGVSRTPVREAFQRLQTEGFLRVYPKRGAVVVPVGPDDAHGVLQARLLLELFALDSLAARGPEAMREVGSALLRDCEEEQKQTTPASAREFGREFHIRLMRAAGNPVLGELYETLWNRQLRIAAAATAGPDHAAADMAEHAGIAAALHDQRPAEARELLTDHLAGVLHRTGFSGRPSLPPAAGVDGLWP</sequence>
<keyword evidence="2" id="KW-0238">DNA-binding</keyword>
<dbReference type="SMART" id="SM00345">
    <property type="entry name" value="HTH_GNTR"/>
    <property type="match status" value="1"/>
</dbReference>
<dbReference type="InterPro" id="IPR036390">
    <property type="entry name" value="WH_DNA-bd_sf"/>
</dbReference>
<dbReference type="PANTHER" id="PTHR43537">
    <property type="entry name" value="TRANSCRIPTIONAL REGULATOR, GNTR FAMILY"/>
    <property type="match status" value="1"/>
</dbReference>
<organism evidence="5 6">
    <name type="scientific">Streptomyces gibsoniae</name>
    <dbReference type="NCBI Taxonomy" id="3075529"/>
    <lineage>
        <taxon>Bacteria</taxon>
        <taxon>Bacillati</taxon>
        <taxon>Actinomycetota</taxon>
        <taxon>Actinomycetes</taxon>
        <taxon>Kitasatosporales</taxon>
        <taxon>Streptomycetaceae</taxon>
        <taxon>Streptomyces</taxon>
    </lineage>
</organism>
<proteinExistence type="predicted"/>
<dbReference type="InterPro" id="IPR036388">
    <property type="entry name" value="WH-like_DNA-bd_sf"/>
</dbReference>
<dbReference type="SUPFAM" id="SSF48008">
    <property type="entry name" value="GntR ligand-binding domain-like"/>
    <property type="match status" value="1"/>
</dbReference>
<dbReference type="RefSeq" id="WP_311699397.1">
    <property type="nucleotide sequence ID" value="NZ_JAVREY010000063.1"/>
</dbReference>
<evidence type="ECO:0000256" key="2">
    <source>
        <dbReference type="ARBA" id="ARBA00023125"/>
    </source>
</evidence>
<dbReference type="InterPro" id="IPR011711">
    <property type="entry name" value="GntR_C"/>
</dbReference>
<comment type="caution">
    <text evidence="5">The sequence shown here is derived from an EMBL/GenBank/DDBJ whole genome shotgun (WGS) entry which is preliminary data.</text>
</comment>
<protein>
    <submittedName>
        <fullName evidence="5">GntR family transcriptional regulator</fullName>
    </submittedName>
</protein>
<dbReference type="EMBL" id="JAVREY010000063">
    <property type="protein sequence ID" value="MDT0467951.1"/>
    <property type="molecule type" value="Genomic_DNA"/>
</dbReference>
<keyword evidence="3" id="KW-0804">Transcription</keyword>
<evidence type="ECO:0000313" key="6">
    <source>
        <dbReference type="Proteomes" id="UP001183809"/>
    </source>
</evidence>
<dbReference type="InterPro" id="IPR000524">
    <property type="entry name" value="Tscrpt_reg_HTH_GntR"/>
</dbReference>
<dbReference type="PANTHER" id="PTHR43537:SF24">
    <property type="entry name" value="GLUCONATE OPERON TRANSCRIPTIONAL REPRESSOR"/>
    <property type="match status" value="1"/>
</dbReference>
<dbReference type="CDD" id="cd07377">
    <property type="entry name" value="WHTH_GntR"/>
    <property type="match status" value="1"/>
</dbReference>
<evidence type="ECO:0000256" key="1">
    <source>
        <dbReference type="ARBA" id="ARBA00023015"/>
    </source>
</evidence>
<keyword evidence="1" id="KW-0805">Transcription regulation</keyword>
<dbReference type="SMART" id="SM00895">
    <property type="entry name" value="FCD"/>
    <property type="match status" value="1"/>
</dbReference>
<reference evidence="6" key="1">
    <citation type="submission" date="2023-07" db="EMBL/GenBank/DDBJ databases">
        <title>30 novel species of actinomycetes from the DSMZ collection.</title>
        <authorList>
            <person name="Nouioui I."/>
        </authorList>
    </citation>
    <scope>NUCLEOTIDE SEQUENCE [LARGE SCALE GENOMIC DNA]</scope>
    <source>
        <strain evidence="6">DSM 41699</strain>
    </source>
</reference>
<dbReference type="PROSITE" id="PS50949">
    <property type="entry name" value="HTH_GNTR"/>
    <property type="match status" value="1"/>
</dbReference>
<gene>
    <name evidence="5" type="ORF">RM764_34000</name>
</gene>